<dbReference type="GO" id="GO:0016020">
    <property type="term" value="C:membrane"/>
    <property type="evidence" value="ECO:0007669"/>
    <property type="project" value="UniProtKB-SubCell"/>
</dbReference>
<dbReference type="CDD" id="cd15079">
    <property type="entry name" value="7tmA_photoreceptors_insect"/>
    <property type="match status" value="1"/>
</dbReference>
<evidence type="ECO:0000256" key="7">
    <source>
        <dbReference type="ARBA" id="ARBA00022989"/>
    </source>
</evidence>
<feature type="transmembrane region" description="Helical" evidence="15">
    <location>
        <begin position="125"/>
        <end position="143"/>
    </location>
</feature>
<feature type="transmembrane region" description="Helical" evidence="15">
    <location>
        <begin position="164"/>
        <end position="185"/>
    </location>
</feature>
<feature type="transmembrane region" description="Helical" evidence="15">
    <location>
        <begin position="210"/>
        <end position="231"/>
    </location>
</feature>
<dbReference type="PROSITE" id="PS00237">
    <property type="entry name" value="G_PROTEIN_RECEP_F1_1"/>
    <property type="match status" value="1"/>
</dbReference>
<proteinExistence type="inferred from homology"/>
<dbReference type="InterPro" id="IPR017452">
    <property type="entry name" value="GPCR_Rhodpsn_7TM"/>
</dbReference>
<organism evidence="18 19">
    <name type="scientific">Daphnia galeata</name>
    <dbReference type="NCBI Taxonomy" id="27404"/>
    <lineage>
        <taxon>Eukaryota</taxon>
        <taxon>Metazoa</taxon>
        <taxon>Ecdysozoa</taxon>
        <taxon>Arthropoda</taxon>
        <taxon>Crustacea</taxon>
        <taxon>Branchiopoda</taxon>
        <taxon>Diplostraca</taxon>
        <taxon>Cladocera</taxon>
        <taxon>Anomopoda</taxon>
        <taxon>Daphniidae</taxon>
        <taxon>Daphnia</taxon>
    </lineage>
</organism>
<keyword evidence="8 15" id="KW-0157">Chromophore</keyword>
<evidence type="ECO:0000256" key="4">
    <source>
        <dbReference type="ARBA" id="ARBA00022606"/>
    </source>
</evidence>
<dbReference type="AlphaFoldDB" id="A0A8J2S2U4"/>
<evidence type="ECO:0000259" key="17">
    <source>
        <dbReference type="PROSITE" id="PS50262"/>
    </source>
</evidence>
<evidence type="ECO:0000256" key="2">
    <source>
        <dbReference type="ARBA" id="ARBA00022543"/>
    </source>
</evidence>
<keyword evidence="5 15" id="KW-0812">Transmembrane</keyword>
<comment type="caution">
    <text evidence="18">The sequence shown here is derived from an EMBL/GenBank/DDBJ whole genome shotgun (WGS) entry which is preliminary data.</text>
</comment>
<keyword evidence="9 15" id="KW-0297">G-protein coupled receptor</keyword>
<dbReference type="GO" id="GO:0007602">
    <property type="term" value="P:phototransduction"/>
    <property type="evidence" value="ECO:0007669"/>
    <property type="project" value="UniProtKB-KW"/>
</dbReference>
<feature type="region of interest" description="Disordered" evidence="16">
    <location>
        <begin position="356"/>
        <end position="376"/>
    </location>
</feature>
<comment type="similarity">
    <text evidence="15">Belongs to the G-protein coupled receptor 1 family. Opsin subfamily.</text>
</comment>
<evidence type="ECO:0000256" key="10">
    <source>
        <dbReference type="ARBA" id="ARBA00023136"/>
    </source>
</evidence>
<keyword evidence="7 15" id="KW-1133">Transmembrane helix</keyword>
<feature type="transmembrane region" description="Helical" evidence="15">
    <location>
        <begin position="311"/>
        <end position="330"/>
    </location>
</feature>
<dbReference type="Gene3D" id="1.20.1070.10">
    <property type="entry name" value="Rhodopsin 7-helix transmembrane proteins"/>
    <property type="match status" value="1"/>
</dbReference>
<comment type="subcellular location">
    <subcellularLocation>
        <location evidence="1 15">Membrane</location>
        <topology evidence="1 15">Multi-pass membrane protein</topology>
    </subcellularLocation>
</comment>
<evidence type="ECO:0000256" key="8">
    <source>
        <dbReference type="ARBA" id="ARBA00022991"/>
    </source>
</evidence>
<evidence type="ECO:0000256" key="14">
    <source>
        <dbReference type="ARBA" id="ARBA00023305"/>
    </source>
</evidence>
<dbReference type="OrthoDB" id="2105199at2759"/>
<feature type="transmembrane region" description="Helical" evidence="15">
    <location>
        <begin position="275"/>
        <end position="299"/>
    </location>
</feature>
<dbReference type="PROSITE" id="PS50262">
    <property type="entry name" value="G_PROTEIN_RECEP_F1_2"/>
    <property type="match status" value="1"/>
</dbReference>
<reference evidence="18" key="1">
    <citation type="submission" date="2021-11" db="EMBL/GenBank/DDBJ databases">
        <authorList>
            <person name="Schell T."/>
        </authorList>
    </citation>
    <scope>NUCLEOTIDE SEQUENCE</scope>
    <source>
        <strain evidence="18">M5</strain>
    </source>
</reference>
<evidence type="ECO:0000256" key="9">
    <source>
        <dbReference type="ARBA" id="ARBA00023040"/>
    </source>
</evidence>
<gene>
    <name evidence="18" type="ORF">DGAL_LOCUS15422</name>
</gene>
<keyword evidence="10 15" id="KW-0472">Membrane</keyword>
<keyword evidence="2 15" id="KW-0600">Photoreceptor protein</keyword>
<accession>A0A8J2S2U4</accession>
<sequence>MALNSTLVASYDAFRSEKRIMGWNTPDDYMSHVHPYWKTFEAPNPFLHYTLGFFYIIFMFCALAGNGVVIWIFTSCKSLRTPSNMLVVNLAILDFIMMMKTPIFIMNSYNEGPIWGKLGCDTFALLGSYNGIGSAMNNAAIAYDRHRTISRPLDGKLTRKQVTLMIVAIWAWATPFSVMPFLGIWGRFVPEGFLTTCSFDYMTEDSATRFFVGTIFVYSYVIPLALLVFYYSKIVKSVSEHEKTLRDQAKKMNVTSLRSNKDQNEKSAEVRIAKVAIALATLFVFAWTPYAFVALTAAFGNRAVLTPLMSMVPACCCKGVACINPWMYAINHPRYRMELQKKMPWFCVHETAPSNDDTSVGSGTTEMSGVSKETSS</sequence>
<dbReference type="Pfam" id="PF00001">
    <property type="entry name" value="7tm_1"/>
    <property type="match status" value="1"/>
</dbReference>
<dbReference type="PANTHER" id="PTHR24240">
    <property type="entry name" value="OPSIN"/>
    <property type="match status" value="1"/>
</dbReference>
<evidence type="ECO:0000256" key="15">
    <source>
        <dbReference type="RuleBase" id="RU004951"/>
    </source>
</evidence>
<dbReference type="GO" id="GO:0009881">
    <property type="term" value="F:photoreceptor activity"/>
    <property type="evidence" value="ECO:0007669"/>
    <property type="project" value="UniProtKB-KW"/>
</dbReference>
<keyword evidence="3" id="KW-0597">Phosphoprotein</keyword>
<dbReference type="PRINTS" id="PR00577">
    <property type="entry name" value="OPSINRH3RH4"/>
</dbReference>
<evidence type="ECO:0000313" key="19">
    <source>
        <dbReference type="Proteomes" id="UP000789390"/>
    </source>
</evidence>
<dbReference type="SUPFAM" id="SSF81321">
    <property type="entry name" value="Family A G protein-coupled receptor-like"/>
    <property type="match status" value="1"/>
</dbReference>
<dbReference type="PRINTS" id="PR00237">
    <property type="entry name" value="GPCRRHODOPSN"/>
</dbReference>
<dbReference type="GO" id="GO:0007601">
    <property type="term" value="P:visual perception"/>
    <property type="evidence" value="ECO:0007669"/>
    <property type="project" value="UniProtKB-KW"/>
</dbReference>
<dbReference type="PRINTS" id="PR00238">
    <property type="entry name" value="OPSIN"/>
</dbReference>
<protein>
    <recommendedName>
        <fullName evidence="17">G-protein coupled receptors family 1 profile domain-containing protein</fullName>
    </recommendedName>
</protein>
<keyword evidence="11" id="KW-1015">Disulfide bond</keyword>
<feature type="transmembrane region" description="Helical" evidence="15">
    <location>
        <begin position="53"/>
        <end position="74"/>
    </location>
</feature>
<keyword evidence="14" id="KW-0844">Vision</keyword>
<evidence type="ECO:0000313" key="18">
    <source>
        <dbReference type="EMBL" id="CAH0111768.1"/>
    </source>
</evidence>
<evidence type="ECO:0000256" key="11">
    <source>
        <dbReference type="ARBA" id="ARBA00023157"/>
    </source>
</evidence>
<dbReference type="InterPro" id="IPR050125">
    <property type="entry name" value="GPCR_opsins"/>
</dbReference>
<evidence type="ECO:0000256" key="16">
    <source>
        <dbReference type="SAM" id="MobiDB-lite"/>
    </source>
</evidence>
<keyword evidence="12 15" id="KW-0675">Receptor</keyword>
<dbReference type="FunFam" id="1.20.1070.10:FF:000044">
    <property type="entry name" value="Opsin, ultraviolet-sensitive"/>
    <property type="match status" value="1"/>
</dbReference>
<evidence type="ECO:0000256" key="13">
    <source>
        <dbReference type="ARBA" id="ARBA00023224"/>
    </source>
</evidence>
<dbReference type="InterPro" id="IPR001760">
    <property type="entry name" value="Opsin"/>
</dbReference>
<keyword evidence="19" id="KW-1185">Reference proteome</keyword>
<dbReference type="Proteomes" id="UP000789390">
    <property type="component" value="Unassembled WGS sequence"/>
</dbReference>
<keyword evidence="6 15" id="KW-0681">Retinal protein</keyword>
<keyword evidence="4 15" id="KW-0716">Sensory transduction</keyword>
<dbReference type="InterPro" id="IPR000276">
    <property type="entry name" value="GPCR_Rhodpsn"/>
</dbReference>
<name>A0A8J2S2U4_9CRUS</name>
<evidence type="ECO:0000256" key="12">
    <source>
        <dbReference type="ARBA" id="ARBA00023170"/>
    </source>
</evidence>
<dbReference type="EMBL" id="CAKKLH010000316">
    <property type="protein sequence ID" value="CAH0111768.1"/>
    <property type="molecule type" value="Genomic_DNA"/>
</dbReference>
<evidence type="ECO:0000256" key="3">
    <source>
        <dbReference type="ARBA" id="ARBA00022553"/>
    </source>
</evidence>
<evidence type="ECO:0000256" key="5">
    <source>
        <dbReference type="ARBA" id="ARBA00022692"/>
    </source>
</evidence>
<dbReference type="GO" id="GO:0004930">
    <property type="term" value="F:G protein-coupled receptor activity"/>
    <property type="evidence" value="ECO:0007669"/>
    <property type="project" value="UniProtKB-KW"/>
</dbReference>
<feature type="transmembrane region" description="Helical" evidence="15">
    <location>
        <begin position="86"/>
        <end position="105"/>
    </location>
</feature>
<keyword evidence="13 15" id="KW-0807">Transducer</keyword>
<evidence type="ECO:0000256" key="1">
    <source>
        <dbReference type="ARBA" id="ARBA00004141"/>
    </source>
</evidence>
<evidence type="ECO:0000256" key="6">
    <source>
        <dbReference type="ARBA" id="ARBA00022925"/>
    </source>
</evidence>
<feature type="domain" description="G-protein coupled receptors family 1 profile" evidence="17">
    <location>
        <begin position="65"/>
        <end position="328"/>
    </location>
</feature>